<protein>
    <submittedName>
        <fullName evidence="2">VOC family protein</fullName>
    </submittedName>
</protein>
<dbReference type="PANTHER" id="PTHR40265">
    <property type="entry name" value="BLL2707 PROTEIN"/>
    <property type="match status" value="1"/>
</dbReference>
<dbReference type="Gene3D" id="3.10.180.10">
    <property type="entry name" value="2,3-Dihydroxybiphenyl 1,2-Dioxygenase, domain 1"/>
    <property type="match status" value="1"/>
</dbReference>
<evidence type="ECO:0000313" key="2">
    <source>
        <dbReference type="EMBL" id="MFC4619826.1"/>
    </source>
</evidence>
<dbReference type="EMBL" id="JBHSFW010000012">
    <property type="protein sequence ID" value="MFC4619826.1"/>
    <property type="molecule type" value="Genomic_DNA"/>
</dbReference>
<dbReference type="InterPro" id="IPR029068">
    <property type="entry name" value="Glyas_Bleomycin-R_OHBP_Dase"/>
</dbReference>
<evidence type="ECO:0000259" key="1">
    <source>
        <dbReference type="Pfam" id="PF13468"/>
    </source>
</evidence>
<evidence type="ECO:0000313" key="3">
    <source>
        <dbReference type="Proteomes" id="UP001596022"/>
    </source>
</evidence>
<dbReference type="Pfam" id="PF13468">
    <property type="entry name" value="Glyoxalase_3"/>
    <property type="match status" value="1"/>
</dbReference>
<dbReference type="SUPFAM" id="SSF54593">
    <property type="entry name" value="Glyoxalase/Bleomycin resistance protein/Dihydroxybiphenyl dioxygenase"/>
    <property type="match status" value="1"/>
</dbReference>
<name>A0ABV9GNR2_9BACL</name>
<dbReference type="Proteomes" id="UP001596022">
    <property type="component" value="Unassembled WGS sequence"/>
</dbReference>
<dbReference type="PANTHER" id="PTHR40265:SF1">
    <property type="entry name" value="GLYOXALASE-LIKE DOMAIN-CONTAINING PROTEIN"/>
    <property type="match status" value="1"/>
</dbReference>
<gene>
    <name evidence="2" type="ORF">ACFO4N_14025</name>
</gene>
<organism evidence="2 3">
    <name type="scientific">Camelliibacillus cellulosilyticus</name>
    <dbReference type="NCBI Taxonomy" id="2174486"/>
    <lineage>
        <taxon>Bacteria</taxon>
        <taxon>Bacillati</taxon>
        <taxon>Bacillota</taxon>
        <taxon>Bacilli</taxon>
        <taxon>Bacillales</taxon>
        <taxon>Sporolactobacillaceae</taxon>
        <taxon>Camelliibacillus</taxon>
    </lineage>
</organism>
<proteinExistence type="predicted"/>
<dbReference type="RefSeq" id="WP_376846917.1">
    <property type="nucleotide sequence ID" value="NZ_JBHSFW010000012.1"/>
</dbReference>
<sequence length="269" mass="30094">MSFQLDHLVHVTKNPLNAVEAFRSLGLHAVPGGRHENWGTRNGLCHFGLPYIEFLGIENSAIAKAVKDNTLIEQLAQEQDKGEGFARIALRTSDIDEAAEIFRRNGIITIGPVKGRRKQPNGELLEWSMLFIEETGEDRFKLPFIIDWKQSDEERKDSLVKRGIILEDEKIKSTLAMVAIATNKPEKIADQWEHLFGAKRGKAHVNQTLNAHCVPVHLHGHTILFCAPIGEGLVRKSLEARGERPFLATIFGENRDGSAEICGGLYQFV</sequence>
<comment type="caution">
    <text evidence="2">The sequence shown here is derived from an EMBL/GenBank/DDBJ whole genome shotgun (WGS) entry which is preliminary data.</text>
</comment>
<accession>A0ABV9GNR2</accession>
<keyword evidence="3" id="KW-1185">Reference proteome</keyword>
<dbReference type="InterPro" id="IPR025870">
    <property type="entry name" value="Glyoxalase-like_dom"/>
</dbReference>
<reference evidence="3" key="1">
    <citation type="journal article" date="2019" name="Int. J. Syst. Evol. Microbiol.">
        <title>The Global Catalogue of Microorganisms (GCM) 10K type strain sequencing project: providing services to taxonomists for standard genome sequencing and annotation.</title>
        <authorList>
            <consortium name="The Broad Institute Genomics Platform"/>
            <consortium name="The Broad Institute Genome Sequencing Center for Infectious Disease"/>
            <person name="Wu L."/>
            <person name="Ma J."/>
        </authorList>
    </citation>
    <scope>NUCLEOTIDE SEQUENCE [LARGE SCALE GENOMIC DNA]</scope>
    <source>
        <strain evidence="3">CGMCC 1.16306</strain>
    </source>
</reference>
<feature type="domain" description="Glyoxalase-like" evidence="1">
    <location>
        <begin position="5"/>
        <end position="196"/>
    </location>
</feature>